<dbReference type="Gene3D" id="3.40.50.2300">
    <property type="match status" value="1"/>
</dbReference>
<keyword evidence="1 5" id="KW-0597">Phosphoprotein</keyword>
<dbReference type="InterPro" id="IPR001789">
    <property type="entry name" value="Sig_transdc_resp-reg_receiver"/>
</dbReference>
<dbReference type="SMART" id="SM00421">
    <property type="entry name" value="HTH_LUXR"/>
    <property type="match status" value="1"/>
</dbReference>
<feature type="modified residue" description="4-aspartylphosphate" evidence="5">
    <location>
        <position position="62"/>
    </location>
</feature>
<dbReference type="InterPro" id="IPR000792">
    <property type="entry name" value="Tscrpt_reg_LuxR_C"/>
</dbReference>
<evidence type="ECO:0000256" key="5">
    <source>
        <dbReference type="PROSITE-ProRule" id="PRU00169"/>
    </source>
</evidence>
<keyword evidence="3" id="KW-0238">DNA-binding</keyword>
<evidence type="ECO:0000259" key="7">
    <source>
        <dbReference type="PROSITE" id="PS50110"/>
    </source>
</evidence>
<dbReference type="SUPFAM" id="SSF52172">
    <property type="entry name" value="CheY-like"/>
    <property type="match status" value="1"/>
</dbReference>
<dbReference type="InterPro" id="IPR058245">
    <property type="entry name" value="NreC/VraR/RcsB-like_REC"/>
</dbReference>
<dbReference type="PANTHER" id="PTHR43214:SF41">
    <property type="entry name" value="NITRATE_NITRITE RESPONSE REGULATOR PROTEIN NARP"/>
    <property type="match status" value="1"/>
</dbReference>
<dbReference type="PROSITE" id="PS50043">
    <property type="entry name" value="HTH_LUXR_2"/>
    <property type="match status" value="1"/>
</dbReference>
<evidence type="ECO:0000256" key="4">
    <source>
        <dbReference type="ARBA" id="ARBA00023163"/>
    </source>
</evidence>
<feature type="domain" description="Response regulatory" evidence="7">
    <location>
        <begin position="12"/>
        <end position="127"/>
    </location>
</feature>
<sequence>MLEFETTTAVTTVVLADDHAIVREGIAALCAANGMRILGQVSDGMAAVQMIEELRPDFAILDLHMPQITGVEAIRRLRLNHCQAKLMILSISREEGTVMEALRAGADAYLLKDGPSRHLLDAISFVRDGGVYVSPMLRGAGLFTKSEKTRAEDPLAALSPREMEVFSYLVNGLRAKDIADLLEISPKTVDTYRASLMRKLNVHDLVGLVKFAIERNLTTTSSSTSTSAPR</sequence>
<evidence type="ECO:0000256" key="3">
    <source>
        <dbReference type="ARBA" id="ARBA00023125"/>
    </source>
</evidence>
<proteinExistence type="predicted"/>
<dbReference type="OrthoDB" id="9794370at2"/>
<dbReference type="InterPro" id="IPR039420">
    <property type="entry name" value="WalR-like"/>
</dbReference>
<dbReference type="CDD" id="cd17535">
    <property type="entry name" value="REC_NarL-like"/>
    <property type="match status" value="1"/>
</dbReference>
<dbReference type="Pfam" id="PF00072">
    <property type="entry name" value="Response_reg"/>
    <property type="match status" value="1"/>
</dbReference>
<dbReference type="InterPro" id="IPR016032">
    <property type="entry name" value="Sig_transdc_resp-reg_C-effctor"/>
</dbReference>
<dbReference type="SMART" id="SM00448">
    <property type="entry name" value="REC"/>
    <property type="match status" value="1"/>
</dbReference>
<organism evidence="8">
    <name type="scientific">Solibacter usitatus (strain Ellin6076)</name>
    <dbReference type="NCBI Taxonomy" id="234267"/>
    <lineage>
        <taxon>Bacteria</taxon>
        <taxon>Pseudomonadati</taxon>
        <taxon>Acidobacteriota</taxon>
        <taxon>Terriglobia</taxon>
        <taxon>Bryobacterales</taxon>
        <taxon>Solibacteraceae</taxon>
        <taxon>Candidatus Solibacter</taxon>
    </lineage>
</organism>
<dbReference type="GO" id="GO:0003677">
    <property type="term" value="F:DNA binding"/>
    <property type="evidence" value="ECO:0007669"/>
    <property type="project" value="UniProtKB-KW"/>
</dbReference>
<dbReference type="EMBL" id="CP000473">
    <property type="protein sequence ID" value="ABJ88795.1"/>
    <property type="molecule type" value="Genomic_DNA"/>
</dbReference>
<accession>Q01NH5</accession>
<dbReference type="GO" id="GO:0000160">
    <property type="term" value="P:phosphorelay signal transduction system"/>
    <property type="evidence" value="ECO:0007669"/>
    <property type="project" value="InterPro"/>
</dbReference>
<dbReference type="CDD" id="cd06170">
    <property type="entry name" value="LuxR_C_like"/>
    <property type="match status" value="1"/>
</dbReference>
<keyword evidence="4" id="KW-0804">Transcription</keyword>
<dbReference type="SUPFAM" id="SSF46894">
    <property type="entry name" value="C-terminal effector domain of the bipartite response regulators"/>
    <property type="match status" value="1"/>
</dbReference>
<dbReference type="PANTHER" id="PTHR43214">
    <property type="entry name" value="TWO-COMPONENT RESPONSE REGULATOR"/>
    <property type="match status" value="1"/>
</dbReference>
<protein>
    <submittedName>
        <fullName evidence="8">Two component transcriptional regulator, LuxR family</fullName>
    </submittedName>
</protein>
<evidence type="ECO:0000259" key="6">
    <source>
        <dbReference type="PROSITE" id="PS50043"/>
    </source>
</evidence>
<name>Q01NH5_SOLUE</name>
<keyword evidence="2" id="KW-0805">Transcription regulation</keyword>
<gene>
    <name evidence="8" type="ordered locus">Acid_7901</name>
</gene>
<evidence type="ECO:0000313" key="8">
    <source>
        <dbReference type="EMBL" id="ABJ88795.1"/>
    </source>
</evidence>
<dbReference type="InParanoid" id="Q01NH5"/>
<feature type="domain" description="HTH luxR-type" evidence="6">
    <location>
        <begin position="151"/>
        <end position="216"/>
    </location>
</feature>
<dbReference type="STRING" id="234267.Acid_7901"/>
<dbReference type="PRINTS" id="PR00038">
    <property type="entry name" value="HTHLUXR"/>
</dbReference>
<dbReference type="GO" id="GO:0006355">
    <property type="term" value="P:regulation of DNA-templated transcription"/>
    <property type="evidence" value="ECO:0007669"/>
    <property type="project" value="InterPro"/>
</dbReference>
<dbReference type="AlphaFoldDB" id="Q01NH5"/>
<dbReference type="KEGG" id="sus:Acid_7901"/>
<dbReference type="PROSITE" id="PS50110">
    <property type="entry name" value="RESPONSE_REGULATORY"/>
    <property type="match status" value="1"/>
</dbReference>
<dbReference type="HOGENOM" id="CLU_000445_90_10_0"/>
<dbReference type="PROSITE" id="PS00622">
    <property type="entry name" value="HTH_LUXR_1"/>
    <property type="match status" value="1"/>
</dbReference>
<evidence type="ECO:0000256" key="2">
    <source>
        <dbReference type="ARBA" id="ARBA00023015"/>
    </source>
</evidence>
<dbReference type="eggNOG" id="COG2197">
    <property type="taxonomic scope" value="Bacteria"/>
</dbReference>
<dbReference type="Pfam" id="PF00196">
    <property type="entry name" value="GerE"/>
    <property type="match status" value="1"/>
</dbReference>
<reference evidence="8" key="1">
    <citation type="submission" date="2006-10" db="EMBL/GenBank/DDBJ databases">
        <title>Complete sequence of Solibacter usitatus Ellin6076.</title>
        <authorList>
            <consortium name="US DOE Joint Genome Institute"/>
            <person name="Copeland A."/>
            <person name="Lucas S."/>
            <person name="Lapidus A."/>
            <person name="Barry K."/>
            <person name="Detter J.C."/>
            <person name="Glavina del Rio T."/>
            <person name="Hammon N."/>
            <person name="Israni S."/>
            <person name="Dalin E."/>
            <person name="Tice H."/>
            <person name="Pitluck S."/>
            <person name="Thompson L.S."/>
            <person name="Brettin T."/>
            <person name="Bruce D."/>
            <person name="Han C."/>
            <person name="Tapia R."/>
            <person name="Gilna P."/>
            <person name="Schmutz J."/>
            <person name="Larimer F."/>
            <person name="Land M."/>
            <person name="Hauser L."/>
            <person name="Kyrpides N."/>
            <person name="Mikhailova N."/>
            <person name="Janssen P.H."/>
            <person name="Kuske C.R."/>
            <person name="Richardson P."/>
        </authorList>
    </citation>
    <scope>NUCLEOTIDE SEQUENCE</scope>
    <source>
        <strain evidence="8">Ellin6076</strain>
    </source>
</reference>
<evidence type="ECO:0000256" key="1">
    <source>
        <dbReference type="ARBA" id="ARBA00022553"/>
    </source>
</evidence>
<dbReference type="InterPro" id="IPR011006">
    <property type="entry name" value="CheY-like_superfamily"/>
</dbReference>